<dbReference type="Proteomes" id="UP001212841">
    <property type="component" value="Unassembled WGS sequence"/>
</dbReference>
<dbReference type="InterPro" id="IPR052243">
    <property type="entry name" value="Mito_inner_membrane_organizer"/>
</dbReference>
<evidence type="ECO:0000259" key="6">
    <source>
        <dbReference type="PROSITE" id="PS50076"/>
    </source>
</evidence>
<dbReference type="AlphaFoldDB" id="A0AAD5S5G8"/>
<feature type="region of interest" description="Disordered" evidence="5">
    <location>
        <begin position="534"/>
        <end position="553"/>
    </location>
</feature>
<evidence type="ECO:0000256" key="5">
    <source>
        <dbReference type="SAM" id="MobiDB-lite"/>
    </source>
</evidence>
<dbReference type="CDD" id="cd06257">
    <property type="entry name" value="DnaJ"/>
    <property type="match status" value="1"/>
</dbReference>
<evidence type="ECO:0000313" key="8">
    <source>
        <dbReference type="Proteomes" id="UP001212841"/>
    </source>
</evidence>
<dbReference type="Gene3D" id="1.10.287.110">
    <property type="entry name" value="DnaJ domain"/>
    <property type="match status" value="1"/>
</dbReference>
<keyword evidence="4" id="KW-0175">Coiled coil</keyword>
<accession>A0AAD5S5G8</accession>
<keyword evidence="8" id="KW-1185">Reference proteome</keyword>
<dbReference type="PANTHER" id="PTHR44157:SF1">
    <property type="entry name" value="DNAJ HOMOLOG SUBFAMILY C MEMBER 11"/>
    <property type="match status" value="1"/>
</dbReference>
<dbReference type="SMART" id="SM00271">
    <property type="entry name" value="DnaJ"/>
    <property type="match status" value="1"/>
</dbReference>
<keyword evidence="2" id="KW-0472">Membrane</keyword>
<dbReference type="InterPro" id="IPR001623">
    <property type="entry name" value="DnaJ_domain"/>
</dbReference>
<comment type="subcellular location">
    <subcellularLocation>
        <location evidence="1">Membrane</location>
    </subcellularLocation>
</comment>
<dbReference type="InterPro" id="IPR024586">
    <property type="entry name" value="DnaJ-like_C11_C"/>
</dbReference>
<organism evidence="7 8">
    <name type="scientific">Rhizophlyctis rosea</name>
    <dbReference type="NCBI Taxonomy" id="64517"/>
    <lineage>
        <taxon>Eukaryota</taxon>
        <taxon>Fungi</taxon>
        <taxon>Fungi incertae sedis</taxon>
        <taxon>Chytridiomycota</taxon>
        <taxon>Chytridiomycota incertae sedis</taxon>
        <taxon>Chytridiomycetes</taxon>
        <taxon>Rhizophlyctidales</taxon>
        <taxon>Rhizophlyctidaceae</taxon>
        <taxon>Rhizophlyctis</taxon>
    </lineage>
</organism>
<dbReference type="PRINTS" id="PR00625">
    <property type="entry name" value="JDOMAIN"/>
</dbReference>
<evidence type="ECO:0000256" key="4">
    <source>
        <dbReference type="SAM" id="Coils"/>
    </source>
</evidence>
<comment type="caution">
    <text evidence="7">The sequence shown here is derived from an EMBL/GenBank/DDBJ whole genome shotgun (WGS) entry which is preliminary data.</text>
</comment>
<dbReference type="PROSITE" id="PS00636">
    <property type="entry name" value="DNAJ_1"/>
    <property type="match status" value="1"/>
</dbReference>
<gene>
    <name evidence="7" type="ORF">HK097_001901</name>
</gene>
<dbReference type="Pfam" id="PF11875">
    <property type="entry name" value="DnaJ-like_C11_C"/>
    <property type="match status" value="1"/>
</dbReference>
<dbReference type="GO" id="GO:0042407">
    <property type="term" value="P:cristae formation"/>
    <property type="evidence" value="ECO:0007669"/>
    <property type="project" value="TreeGrafter"/>
</dbReference>
<evidence type="ECO:0000256" key="3">
    <source>
        <dbReference type="ARBA" id="ARBA00023186"/>
    </source>
</evidence>
<dbReference type="EMBL" id="JADGJD010001394">
    <property type="protein sequence ID" value="KAJ3042827.1"/>
    <property type="molecule type" value="Genomic_DNA"/>
</dbReference>
<feature type="domain" description="J" evidence="6">
    <location>
        <begin position="36"/>
        <end position="104"/>
    </location>
</feature>
<dbReference type="InterPro" id="IPR036869">
    <property type="entry name" value="J_dom_sf"/>
</dbReference>
<dbReference type="GO" id="GO:0016020">
    <property type="term" value="C:membrane"/>
    <property type="evidence" value="ECO:0007669"/>
    <property type="project" value="UniProtKB-SubCell"/>
</dbReference>
<evidence type="ECO:0000256" key="1">
    <source>
        <dbReference type="ARBA" id="ARBA00004370"/>
    </source>
</evidence>
<dbReference type="GO" id="GO:0005739">
    <property type="term" value="C:mitochondrion"/>
    <property type="evidence" value="ECO:0007669"/>
    <property type="project" value="GOC"/>
</dbReference>
<feature type="coiled-coil region" evidence="4">
    <location>
        <begin position="452"/>
        <end position="487"/>
    </location>
</feature>
<proteinExistence type="predicted"/>
<dbReference type="SUPFAM" id="SSF46565">
    <property type="entry name" value="Chaperone J-domain"/>
    <property type="match status" value="1"/>
</dbReference>
<keyword evidence="3" id="KW-0143">Chaperone</keyword>
<dbReference type="Pfam" id="PF00226">
    <property type="entry name" value="DnaJ"/>
    <property type="match status" value="1"/>
</dbReference>
<name>A0AAD5S5G8_9FUNG</name>
<sequence>MDPYEEEREARNVEQMDEFDQAEELVSREQTVGALDCYAVLNVERNCSDEDLKNAYRRLCLTFHPDKHHQPEDKEAAERKFEVIQKAYDVLSDPTKRHIYDTYGAEGLQTSWEVGQRLRTPEEIREEFERQRQRRKEMDLENMVKTKGAIHLTLDATSIVAPDERVRRFGRPRVQPSGNFLQRLTIPPIVSALVKHSWDTSLSEKTDLSLQGTVTARNGLGVGNVTATVRHVHTPMLWGEVQGTLGQNPMVAGKIVKNFTPEIFGTVSAYTNTISSPPPLVLMLGRRLTPHTTGFITYKTGDYEFGSWGEIDGFREASSCSLGFARGTQGSQWNGDVSTGIQGSSVQLSYLRTLPKGVKGRMSVVLSTGMGVQVTVAGERRVTEHSRLEIGVSCAANGGTTLRLRLTRLGQKFVVPVILSPQMDLKLAALALILPLGTAFTVDRLLLGPRRKRELAEKLAHIREENAEALAQRKREAEEAIRLMRDSLTRKIESEKRNGLIIEEALYGKLPASKFQKPSAFSVDSFRTLFESSPSLSNLPDAPPGPDGPEGEKQYADVTLAVQALVNNGQMRISGGHSKANIIGFYDPCFGEAKRLRVRYRFNGRLHEVEVDDRAAVAAPVRGMLFPYLF</sequence>
<reference evidence="7" key="1">
    <citation type="submission" date="2020-05" db="EMBL/GenBank/DDBJ databases">
        <title>Phylogenomic resolution of chytrid fungi.</title>
        <authorList>
            <person name="Stajich J.E."/>
            <person name="Amses K."/>
            <person name="Simmons R."/>
            <person name="Seto K."/>
            <person name="Myers J."/>
            <person name="Bonds A."/>
            <person name="Quandt C.A."/>
            <person name="Barry K."/>
            <person name="Liu P."/>
            <person name="Grigoriev I."/>
            <person name="Longcore J.E."/>
            <person name="James T.Y."/>
        </authorList>
    </citation>
    <scope>NUCLEOTIDE SEQUENCE</scope>
    <source>
        <strain evidence="7">JEL0318</strain>
    </source>
</reference>
<protein>
    <recommendedName>
        <fullName evidence="6">J domain-containing protein</fullName>
    </recommendedName>
</protein>
<dbReference type="InterPro" id="IPR018253">
    <property type="entry name" value="DnaJ_domain_CS"/>
</dbReference>
<dbReference type="PROSITE" id="PS50076">
    <property type="entry name" value="DNAJ_2"/>
    <property type="match status" value="1"/>
</dbReference>
<evidence type="ECO:0000256" key="2">
    <source>
        <dbReference type="ARBA" id="ARBA00023136"/>
    </source>
</evidence>
<dbReference type="Pfam" id="PF22774">
    <property type="entry name" value="DNAJC11_beta-barrel"/>
    <property type="match status" value="1"/>
</dbReference>
<dbReference type="InterPro" id="IPR055225">
    <property type="entry name" value="DNAJC11-like_beta-barrel"/>
</dbReference>
<dbReference type="PANTHER" id="PTHR44157">
    <property type="entry name" value="DNAJ HOMOLOG SUBFAMILY C MEMBER 11"/>
    <property type="match status" value="1"/>
</dbReference>
<evidence type="ECO:0000313" key="7">
    <source>
        <dbReference type="EMBL" id="KAJ3042827.1"/>
    </source>
</evidence>